<dbReference type="RefSeq" id="XP_005826579.1">
    <property type="nucleotide sequence ID" value="XM_005826522.1"/>
</dbReference>
<accession>L1IUL9</accession>
<dbReference type="HOGENOM" id="CLU_1565861_0_0_1"/>
<evidence type="ECO:0000313" key="3">
    <source>
        <dbReference type="Proteomes" id="UP000011087"/>
    </source>
</evidence>
<keyword evidence="3" id="KW-1185">Reference proteome</keyword>
<sequence>MSTYLDIRGLKFPGPQHWISPRRAHEMKEELARCKAQGKDLWSKEWKNVPTTFNVRSNTSRSYQTFEVRGVKMSRLSLNKLRPSTTASSARYRSDSMYSSCEYDGVNRRYKTSMATYITYTDDSRRPVSVLHYLISSPFSQFAGPSNANLCDERESFSLRKTSSNQFSKIT</sequence>
<dbReference type="PaxDb" id="55529-EKX39599"/>
<organism evidence="1">
    <name type="scientific">Guillardia theta (strain CCMP2712)</name>
    <name type="common">Cryptophyte</name>
    <dbReference type="NCBI Taxonomy" id="905079"/>
    <lineage>
        <taxon>Eukaryota</taxon>
        <taxon>Cryptophyceae</taxon>
        <taxon>Pyrenomonadales</taxon>
        <taxon>Geminigeraceae</taxon>
        <taxon>Guillardia</taxon>
    </lineage>
</organism>
<dbReference type="AlphaFoldDB" id="L1IUL9"/>
<reference evidence="2" key="3">
    <citation type="submission" date="2016-03" db="UniProtKB">
        <authorList>
            <consortium name="EnsemblProtists"/>
        </authorList>
    </citation>
    <scope>IDENTIFICATION</scope>
</reference>
<dbReference type="KEGG" id="gtt:GUITHDRAFT_143380"/>
<dbReference type="GeneID" id="17296377"/>
<evidence type="ECO:0000313" key="2">
    <source>
        <dbReference type="EnsemblProtists" id="EKX39599"/>
    </source>
</evidence>
<protein>
    <submittedName>
        <fullName evidence="1 2">Uncharacterized protein</fullName>
    </submittedName>
</protein>
<gene>
    <name evidence="1" type="ORF">GUITHDRAFT_143380</name>
</gene>
<evidence type="ECO:0000313" key="1">
    <source>
        <dbReference type="EMBL" id="EKX39599.1"/>
    </source>
</evidence>
<dbReference type="EnsemblProtists" id="EKX39599">
    <property type="protein sequence ID" value="EKX39599"/>
    <property type="gene ID" value="GUITHDRAFT_143380"/>
</dbReference>
<dbReference type="Proteomes" id="UP000011087">
    <property type="component" value="Unassembled WGS sequence"/>
</dbReference>
<proteinExistence type="predicted"/>
<name>L1IUL9_GUITC</name>
<reference evidence="1 3" key="1">
    <citation type="journal article" date="2012" name="Nature">
        <title>Algal genomes reveal evolutionary mosaicism and the fate of nucleomorphs.</title>
        <authorList>
            <consortium name="DOE Joint Genome Institute"/>
            <person name="Curtis B.A."/>
            <person name="Tanifuji G."/>
            <person name="Burki F."/>
            <person name="Gruber A."/>
            <person name="Irimia M."/>
            <person name="Maruyama S."/>
            <person name="Arias M.C."/>
            <person name="Ball S.G."/>
            <person name="Gile G.H."/>
            <person name="Hirakawa Y."/>
            <person name="Hopkins J.F."/>
            <person name="Kuo A."/>
            <person name="Rensing S.A."/>
            <person name="Schmutz J."/>
            <person name="Symeonidi A."/>
            <person name="Elias M."/>
            <person name="Eveleigh R.J."/>
            <person name="Herman E.K."/>
            <person name="Klute M.J."/>
            <person name="Nakayama T."/>
            <person name="Obornik M."/>
            <person name="Reyes-Prieto A."/>
            <person name="Armbrust E.V."/>
            <person name="Aves S.J."/>
            <person name="Beiko R.G."/>
            <person name="Coutinho P."/>
            <person name="Dacks J.B."/>
            <person name="Durnford D.G."/>
            <person name="Fast N.M."/>
            <person name="Green B.R."/>
            <person name="Grisdale C.J."/>
            <person name="Hempel F."/>
            <person name="Henrissat B."/>
            <person name="Hoppner M.P."/>
            <person name="Ishida K."/>
            <person name="Kim E."/>
            <person name="Koreny L."/>
            <person name="Kroth P.G."/>
            <person name="Liu Y."/>
            <person name="Malik S.B."/>
            <person name="Maier U.G."/>
            <person name="McRose D."/>
            <person name="Mock T."/>
            <person name="Neilson J.A."/>
            <person name="Onodera N.T."/>
            <person name="Poole A.M."/>
            <person name="Pritham E.J."/>
            <person name="Richards T.A."/>
            <person name="Rocap G."/>
            <person name="Roy S.W."/>
            <person name="Sarai C."/>
            <person name="Schaack S."/>
            <person name="Shirato S."/>
            <person name="Slamovits C.H."/>
            <person name="Spencer D.F."/>
            <person name="Suzuki S."/>
            <person name="Worden A.Z."/>
            <person name="Zauner S."/>
            <person name="Barry K."/>
            <person name="Bell C."/>
            <person name="Bharti A.K."/>
            <person name="Crow J.A."/>
            <person name="Grimwood J."/>
            <person name="Kramer R."/>
            <person name="Lindquist E."/>
            <person name="Lucas S."/>
            <person name="Salamov A."/>
            <person name="McFadden G.I."/>
            <person name="Lane C.E."/>
            <person name="Keeling P.J."/>
            <person name="Gray M.W."/>
            <person name="Grigoriev I.V."/>
            <person name="Archibald J.M."/>
        </authorList>
    </citation>
    <scope>NUCLEOTIDE SEQUENCE</scope>
    <source>
        <strain evidence="1 3">CCMP2712</strain>
    </source>
</reference>
<dbReference type="EMBL" id="JH993038">
    <property type="protein sequence ID" value="EKX39599.1"/>
    <property type="molecule type" value="Genomic_DNA"/>
</dbReference>
<reference evidence="3" key="2">
    <citation type="submission" date="2012-11" db="EMBL/GenBank/DDBJ databases">
        <authorList>
            <person name="Kuo A."/>
            <person name="Curtis B.A."/>
            <person name="Tanifuji G."/>
            <person name="Burki F."/>
            <person name="Gruber A."/>
            <person name="Irimia M."/>
            <person name="Maruyama S."/>
            <person name="Arias M.C."/>
            <person name="Ball S.G."/>
            <person name="Gile G.H."/>
            <person name="Hirakawa Y."/>
            <person name="Hopkins J.F."/>
            <person name="Rensing S.A."/>
            <person name="Schmutz J."/>
            <person name="Symeonidi A."/>
            <person name="Elias M."/>
            <person name="Eveleigh R.J."/>
            <person name="Herman E.K."/>
            <person name="Klute M.J."/>
            <person name="Nakayama T."/>
            <person name="Obornik M."/>
            <person name="Reyes-Prieto A."/>
            <person name="Armbrust E.V."/>
            <person name="Aves S.J."/>
            <person name="Beiko R.G."/>
            <person name="Coutinho P."/>
            <person name="Dacks J.B."/>
            <person name="Durnford D.G."/>
            <person name="Fast N.M."/>
            <person name="Green B.R."/>
            <person name="Grisdale C."/>
            <person name="Hempe F."/>
            <person name="Henrissat B."/>
            <person name="Hoppner M.P."/>
            <person name="Ishida K.-I."/>
            <person name="Kim E."/>
            <person name="Koreny L."/>
            <person name="Kroth P.G."/>
            <person name="Liu Y."/>
            <person name="Malik S.-B."/>
            <person name="Maier U.G."/>
            <person name="McRose D."/>
            <person name="Mock T."/>
            <person name="Neilson J.A."/>
            <person name="Onodera N.T."/>
            <person name="Poole A.M."/>
            <person name="Pritham E.J."/>
            <person name="Richards T.A."/>
            <person name="Rocap G."/>
            <person name="Roy S.W."/>
            <person name="Sarai C."/>
            <person name="Schaack S."/>
            <person name="Shirato S."/>
            <person name="Slamovits C.H."/>
            <person name="Spencer D.F."/>
            <person name="Suzuki S."/>
            <person name="Worden A.Z."/>
            <person name="Zauner S."/>
            <person name="Barry K."/>
            <person name="Bell C."/>
            <person name="Bharti A.K."/>
            <person name="Crow J.A."/>
            <person name="Grimwood J."/>
            <person name="Kramer R."/>
            <person name="Lindquist E."/>
            <person name="Lucas S."/>
            <person name="Salamov A."/>
            <person name="McFadden G.I."/>
            <person name="Lane C.E."/>
            <person name="Keeling P.J."/>
            <person name="Gray M.W."/>
            <person name="Grigoriev I.V."/>
            <person name="Archibald J.M."/>
        </authorList>
    </citation>
    <scope>NUCLEOTIDE SEQUENCE</scope>
    <source>
        <strain evidence="3">CCMP2712</strain>
    </source>
</reference>